<dbReference type="InterPro" id="IPR017441">
    <property type="entry name" value="Protein_kinase_ATP_BS"/>
</dbReference>
<evidence type="ECO:0000256" key="3">
    <source>
        <dbReference type="ARBA" id="ARBA00022679"/>
    </source>
</evidence>
<keyword evidence="14" id="KW-1185">Reference proteome</keyword>
<dbReference type="CDD" id="cd13994">
    <property type="entry name" value="STKc_HAL4_like"/>
    <property type="match status" value="1"/>
</dbReference>
<dbReference type="AlphaFoldDB" id="A0A9Q3CWL4"/>
<evidence type="ECO:0000256" key="9">
    <source>
        <dbReference type="ARBA" id="ARBA00078109"/>
    </source>
</evidence>
<dbReference type="SMART" id="SM00220">
    <property type="entry name" value="S_TKc"/>
    <property type="match status" value="1"/>
</dbReference>
<dbReference type="SUPFAM" id="SSF56112">
    <property type="entry name" value="Protein kinase-like (PK-like)"/>
    <property type="match status" value="1"/>
</dbReference>
<evidence type="ECO:0000256" key="4">
    <source>
        <dbReference type="ARBA" id="ARBA00022741"/>
    </source>
</evidence>
<dbReference type="Proteomes" id="UP000765509">
    <property type="component" value="Unassembled WGS sequence"/>
</dbReference>
<dbReference type="PANTHER" id="PTHR24343:SF558">
    <property type="entry name" value="PROTEIN KINASE DOMAIN-CONTAINING PROTEIN"/>
    <property type="match status" value="1"/>
</dbReference>
<dbReference type="InterPro" id="IPR011009">
    <property type="entry name" value="Kinase-like_dom_sf"/>
</dbReference>
<feature type="compositionally biased region" description="Polar residues" evidence="11">
    <location>
        <begin position="130"/>
        <end position="171"/>
    </location>
</feature>
<dbReference type="EMBL" id="AVOT02010574">
    <property type="protein sequence ID" value="MBW0490415.1"/>
    <property type="molecule type" value="Genomic_DNA"/>
</dbReference>
<feature type="compositionally biased region" description="Polar residues" evidence="11">
    <location>
        <begin position="283"/>
        <end position="316"/>
    </location>
</feature>
<reference evidence="13" key="1">
    <citation type="submission" date="2021-03" db="EMBL/GenBank/DDBJ databases">
        <title>Draft genome sequence of rust myrtle Austropuccinia psidii MF-1, a brazilian biotype.</title>
        <authorList>
            <person name="Quecine M.C."/>
            <person name="Pachon D.M.R."/>
            <person name="Bonatelli M.L."/>
            <person name="Correr F.H."/>
            <person name="Franceschini L.M."/>
            <person name="Leite T.F."/>
            <person name="Margarido G.R.A."/>
            <person name="Almeida C.A."/>
            <person name="Ferrarezi J.A."/>
            <person name="Labate C.A."/>
        </authorList>
    </citation>
    <scope>NUCLEOTIDE SEQUENCE</scope>
    <source>
        <strain evidence="13">MF-1</strain>
    </source>
</reference>
<comment type="catalytic activity">
    <reaction evidence="8">
        <text>L-seryl-[protein] + ATP = O-phospho-L-seryl-[protein] + ADP + H(+)</text>
        <dbReference type="Rhea" id="RHEA:17989"/>
        <dbReference type="Rhea" id="RHEA-COMP:9863"/>
        <dbReference type="Rhea" id="RHEA-COMP:11604"/>
        <dbReference type="ChEBI" id="CHEBI:15378"/>
        <dbReference type="ChEBI" id="CHEBI:29999"/>
        <dbReference type="ChEBI" id="CHEBI:30616"/>
        <dbReference type="ChEBI" id="CHEBI:83421"/>
        <dbReference type="ChEBI" id="CHEBI:456216"/>
        <dbReference type="EC" id="2.7.11.1"/>
    </reaction>
</comment>
<evidence type="ECO:0000256" key="1">
    <source>
        <dbReference type="ARBA" id="ARBA00012513"/>
    </source>
</evidence>
<name>A0A9Q3CWL4_9BASI</name>
<keyword evidence="2" id="KW-0723">Serine/threonine-protein kinase</keyword>
<gene>
    <name evidence="13" type="ORF">O181_030130</name>
</gene>
<feature type="compositionally biased region" description="Polar residues" evidence="11">
    <location>
        <begin position="386"/>
        <end position="402"/>
    </location>
</feature>
<evidence type="ECO:0000313" key="14">
    <source>
        <dbReference type="Proteomes" id="UP000765509"/>
    </source>
</evidence>
<dbReference type="GO" id="GO:0005524">
    <property type="term" value="F:ATP binding"/>
    <property type="evidence" value="ECO:0007669"/>
    <property type="project" value="UniProtKB-UniRule"/>
</dbReference>
<evidence type="ECO:0000256" key="6">
    <source>
        <dbReference type="ARBA" id="ARBA00022840"/>
    </source>
</evidence>
<accession>A0A9Q3CWL4</accession>
<dbReference type="Pfam" id="PF00069">
    <property type="entry name" value="Pkinase"/>
    <property type="match status" value="1"/>
</dbReference>
<keyword evidence="4 10" id="KW-0547">Nucleotide-binding</keyword>
<feature type="region of interest" description="Disordered" evidence="11">
    <location>
        <begin position="130"/>
        <end position="174"/>
    </location>
</feature>
<feature type="compositionally biased region" description="Basic and acidic residues" evidence="11">
    <location>
        <begin position="334"/>
        <end position="350"/>
    </location>
</feature>
<feature type="compositionally biased region" description="Polar residues" evidence="11">
    <location>
        <begin position="264"/>
        <end position="274"/>
    </location>
</feature>
<keyword evidence="3" id="KW-0808">Transferase</keyword>
<dbReference type="GO" id="GO:0004674">
    <property type="term" value="F:protein serine/threonine kinase activity"/>
    <property type="evidence" value="ECO:0007669"/>
    <property type="project" value="UniProtKB-KW"/>
</dbReference>
<sequence>MIQQLLTMGFFLASSTPQFHNPSPPAHLVSLPICSGRFGRPCVIDMASNPPPLRQPIPGTHTTTPTITTLNRNVPSPLSIPDPINSSTHDRVSLPRRDDQSIAHVAPGIGNKTTQLDPRLEQFTNLVLNSHSNQTTNPSSQALNSPLSMDNDFISNNKSIDSCPLPNSSPSHRPLSVVEEDPCLNQNRLGPLILPPPLNRSTLSSTSLHPHSSSLTVAATVGKPLVNPLDNQKPLSTVMVAPDQALLHPSPVKSNEAAFRSLQSPIPTSKSPAQPSAALSAGSFRSPTNHGLHTTFALTERTSSPATKSLATTKVDASSKHGETHLTQKGQASLERKSVFGKLFDRRGDGKSANGAFGSSEGGSGNESECNAHGTGINGKKVLGRNPSTKKALSTLPSDAGSTTGGGTNSHGVEAGQGLRLTSLPHGAQGAPSQNGKRVLSDKGNEEKLLGGSSKLREMVGGKLGRKPSSSKGGGRSEDGKSDDGDNRSRAGSQATSSLLKKYGICEKATIGKGATAVVRLAHKWDRGTDKLYAVKEFRKRRKNETEKEYVKKLTSEFCISSTLHHENIVETVDLVQDENQHWCEVMEYCPGGDLYAAIKRGSMNQQDINSYFKQILCGISYLHQMGVAHRDIKPENLLLDGKGRIKITDFGVSDVFRMCWEKTTHLSKGLCGSEPYLPKEIFERKEYDARLVDVWSCGIVYYCCCVQELPWRVAKRSDPTFMSFYESYESSLTPPPLINLAKESRKVIKKMLKPEPEGRLQIDEVLKDEWITGLQVLVAT</sequence>
<evidence type="ECO:0000256" key="8">
    <source>
        <dbReference type="ARBA" id="ARBA00048679"/>
    </source>
</evidence>
<dbReference type="PROSITE" id="PS50011">
    <property type="entry name" value="PROTEIN_KINASE_DOM"/>
    <property type="match status" value="1"/>
</dbReference>
<dbReference type="EC" id="2.7.11.1" evidence="1"/>
<protein>
    <recommendedName>
        <fullName evidence="1">non-specific serine/threonine protein kinase</fullName>
        <ecNumber evidence="1">2.7.11.1</ecNumber>
    </recommendedName>
    <alternativeName>
        <fullName evidence="9">Halotolerance protein 4</fullName>
    </alternativeName>
</protein>
<organism evidence="13 14">
    <name type="scientific">Austropuccinia psidii MF-1</name>
    <dbReference type="NCBI Taxonomy" id="1389203"/>
    <lineage>
        <taxon>Eukaryota</taxon>
        <taxon>Fungi</taxon>
        <taxon>Dikarya</taxon>
        <taxon>Basidiomycota</taxon>
        <taxon>Pucciniomycotina</taxon>
        <taxon>Pucciniomycetes</taxon>
        <taxon>Pucciniales</taxon>
        <taxon>Sphaerophragmiaceae</taxon>
        <taxon>Austropuccinia</taxon>
    </lineage>
</organism>
<evidence type="ECO:0000313" key="13">
    <source>
        <dbReference type="EMBL" id="MBW0490415.1"/>
    </source>
</evidence>
<feature type="region of interest" description="Disordered" evidence="11">
    <location>
        <begin position="264"/>
        <end position="495"/>
    </location>
</feature>
<keyword evidence="5" id="KW-0418">Kinase</keyword>
<comment type="catalytic activity">
    <reaction evidence="7">
        <text>L-threonyl-[protein] + ATP = O-phospho-L-threonyl-[protein] + ADP + H(+)</text>
        <dbReference type="Rhea" id="RHEA:46608"/>
        <dbReference type="Rhea" id="RHEA-COMP:11060"/>
        <dbReference type="Rhea" id="RHEA-COMP:11605"/>
        <dbReference type="ChEBI" id="CHEBI:15378"/>
        <dbReference type="ChEBI" id="CHEBI:30013"/>
        <dbReference type="ChEBI" id="CHEBI:30616"/>
        <dbReference type="ChEBI" id="CHEBI:61977"/>
        <dbReference type="ChEBI" id="CHEBI:456216"/>
        <dbReference type="EC" id="2.7.11.1"/>
    </reaction>
</comment>
<evidence type="ECO:0000256" key="10">
    <source>
        <dbReference type="PROSITE-ProRule" id="PRU10141"/>
    </source>
</evidence>
<dbReference type="InterPro" id="IPR000719">
    <property type="entry name" value="Prot_kinase_dom"/>
</dbReference>
<evidence type="ECO:0000256" key="7">
    <source>
        <dbReference type="ARBA" id="ARBA00047899"/>
    </source>
</evidence>
<dbReference type="Gene3D" id="1.10.510.10">
    <property type="entry name" value="Transferase(Phosphotransferase) domain 1"/>
    <property type="match status" value="1"/>
</dbReference>
<dbReference type="OrthoDB" id="6513151at2759"/>
<comment type="caution">
    <text evidence="13">The sequence shown here is derived from an EMBL/GenBank/DDBJ whole genome shotgun (WGS) entry which is preliminary data.</text>
</comment>
<feature type="compositionally biased region" description="Basic and acidic residues" evidence="11">
    <location>
        <begin position="317"/>
        <end position="326"/>
    </location>
</feature>
<dbReference type="FunFam" id="1.10.510.10:FF:000183">
    <property type="entry name" value="Serine/threonine-protein kinase hal4"/>
    <property type="match status" value="1"/>
</dbReference>
<dbReference type="PROSITE" id="PS00107">
    <property type="entry name" value="PROTEIN_KINASE_ATP"/>
    <property type="match status" value="1"/>
</dbReference>
<feature type="region of interest" description="Disordered" evidence="11">
    <location>
        <begin position="72"/>
        <end position="96"/>
    </location>
</feature>
<dbReference type="PANTHER" id="PTHR24343">
    <property type="entry name" value="SERINE/THREONINE KINASE"/>
    <property type="match status" value="1"/>
</dbReference>
<feature type="domain" description="Protein kinase" evidence="12">
    <location>
        <begin position="505"/>
        <end position="772"/>
    </location>
</feature>
<evidence type="ECO:0000256" key="5">
    <source>
        <dbReference type="ARBA" id="ARBA00022777"/>
    </source>
</evidence>
<feature type="compositionally biased region" description="Basic and acidic residues" evidence="11">
    <location>
        <begin position="475"/>
        <end position="489"/>
    </location>
</feature>
<dbReference type="PROSITE" id="PS00108">
    <property type="entry name" value="PROTEIN_KINASE_ST"/>
    <property type="match status" value="1"/>
</dbReference>
<evidence type="ECO:0000256" key="11">
    <source>
        <dbReference type="SAM" id="MobiDB-lite"/>
    </source>
</evidence>
<dbReference type="GO" id="GO:0030003">
    <property type="term" value="P:intracellular monoatomic cation homeostasis"/>
    <property type="evidence" value="ECO:0007669"/>
    <property type="project" value="UniProtKB-ARBA"/>
</dbReference>
<evidence type="ECO:0000259" key="12">
    <source>
        <dbReference type="PROSITE" id="PS50011"/>
    </source>
</evidence>
<feature type="compositionally biased region" description="Basic and acidic residues" evidence="11">
    <location>
        <begin position="439"/>
        <end position="460"/>
    </location>
</feature>
<dbReference type="InterPro" id="IPR008271">
    <property type="entry name" value="Ser/Thr_kinase_AS"/>
</dbReference>
<proteinExistence type="predicted"/>
<feature type="binding site" evidence="10">
    <location>
        <position position="536"/>
    </location>
    <ligand>
        <name>ATP</name>
        <dbReference type="ChEBI" id="CHEBI:30616"/>
    </ligand>
</feature>
<keyword evidence="6 10" id="KW-0067">ATP-binding</keyword>
<dbReference type="GO" id="GO:0005829">
    <property type="term" value="C:cytosol"/>
    <property type="evidence" value="ECO:0007669"/>
    <property type="project" value="TreeGrafter"/>
</dbReference>
<evidence type="ECO:0000256" key="2">
    <source>
        <dbReference type="ARBA" id="ARBA00022527"/>
    </source>
</evidence>